<dbReference type="OrthoDB" id="3432337at2"/>
<reference evidence="2 3" key="1">
    <citation type="submission" date="2017-08" db="EMBL/GenBank/DDBJ databases">
        <title>The complete genome sequence of Nocardiopsis gilva YIM 90087.</title>
        <authorList>
            <person name="Yin M."/>
            <person name="Tang S."/>
        </authorList>
    </citation>
    <scope>NUCLEOTIDE SEQUENCE [LARGE SCALE GENOMIC DNA]</scope>
    <source>
        <strain evidence="2 3">YIM 90087</strain>
    </source>
</reference>
<organism evidence="2 3">
    <name type="scientific">Nocardiopsis gilva YIM 90087</name>
    <dbReference type="NCBI Taxonomy" id="1235441"/>
    <lineage>
        <taxon>Bacteria</taxon>
        <taxon>Bacillati</taxon>
        <taxon>Actinomycetota</taxon>
        <taxon>Actinomycetes</taxon>
        <taxon>Streptosporangiales</taxon>
        <taxon>Nocardiopsidaceae</taxon>
        <taxon>Nocardiopsis</taxon>
    </lineage>
</organism>
<dbReference type="EMBL" id="CP022753">
    <property type="protein sequence ID" value="ASU85168.1"/>
    <property type="molecule type" value="Genomic_DNA"/>
</dbReference>
<feature type="region of interest" description="Disordered" evidence="1">
    <location>
        <begin position="1"/>
        <end position="26"/>
    </location>
</feature>
<protein>
    <submittedName>
        <fullName evidence="2">ABC transporter substrate-binding protein</fullName>
    </submittedName>
</protein>
<gene>
    <name evidence="2" type="ORF">CDO52_22360</name>
</gene>
<name>A0A223SAL4_9ACTN</name>
<evidence type="ECO:0000256" key="1">
    <source>
        <dbReference type="SAM" id="MobiDB-lite"/>
    </source>
</evidence>
<proteinExistence type="predicted"/>
<dbReference type="KEGG" id="ngv:CDO52_22360"/>
<dbReference type="Proteomes" id="UP000215005">
    <property type="component" value="Chromosome"/>
</dbReference>
<feature type="region of interest" description="Disordered" evidence="1">
    <location>
        <begin position="72"/>
        <end position="93"/>
    </location>
</feature>
<feature type="compositionally biased region" description="Basic and acidic residues" evidence="1">
    <location>
        <begin position="72"/>
        <end position="81"/>
    </location>
</feature>
<evidence type="ECO:0000313" key="2">
    <source>
        <dbReference type="EMBL" id="ASU85168.1"/>
    </source>
</evidence>
<accession>A0A223SAL4</accession>
<sequence>MAPGDDLGPERPGVEAGSDADPAEAPEFYLDLAERLRDAHRRANALPEGVRIPVIRRLLTVTEAVKRDPVRASRRLDRMLDELPPQVDDPPTR</sequence>
<keyword evidence="3" id="KW-1185">Reference proteome</keyword>
<evidence type="ECO:0000313" key="3">
    <source>
        <dbReference type="Proteomes" id="UP000215005"/>
    </source>
</evidence>
<dbReference type="AlphaFoldDB" id="A0A223SAL4"/>